<evidence type="ECO:0000313" key="2">
    <source>
        <dbReference type="EMBL" id="SJL06177.1"/>
    </source>
</evidence>
<feature type="region of interest" description="Disordered" evidence="1">
    <location>
        <begin position="142"/>
        <end position="196"/>
    </location>
</feature>
<evidence type="ECO:0000313" key="3">
    <source>
        <dbReference type="Proteomes" id="UP000219338"/>
    </source>
</evidence>
<keyword evidence="3" id="KW-1185">Reference proteome</keyword>
<feature type="compositionally biased region" description="Basic and acidic residues" evidence="1">
    <location>
        <begin position="177"/>
        <end position="196"/>
    </location>
</feature>
<reference evidence="3" key="1">
    <citation type="journal article" date="2017" name="Nat. Ecol. Evol.">
        <title>Genome expansion and lineage-specific genetic innovations in the forest pathogenic fungi Armillaria.</title>
        <authorList>
            <person name="Sipos G."/>
            <person name="Prasanna A.N."/>
            <person name="Walter M.C."/>
            <person name="O'Connor E."/>
            <person name="Balint B."/>
            <person name="Krizsan K."/>
            <person name="Kiss B."/>
            <person name="Hess J."/>
            <person name="Varga T."/>
            <person name="Slot J."/>
            <person name="Riley R."/>
            <person name="Boka B."/>
            <person name="Rigling D."/>
            <person name="Barry K."/>
            <person name="Lee J."/>
            <person name="Mihaltcheva S."/>
            <person name="LaButti K."/>
            <person name="Lipzen A."/>
            <person name="Waldron R."/>
            <person name="Moloney N.M."/>
            <person name="Sperisen C."/>
            <person name="Kredics L."/>
            <person name="Vagvoelgyi C."/>
            <person name="Patrignani A."/>
            <person name="Fitzpatrick D."/>
            <person name="Nagy I."/>
            <person name="Doyle S."/>
            <person name="Anderson J.B."/>
            <person name="Grigoriev I.V."/>
            <person name="Gueldener U."/>
            <person name="Muensterkoetter M."/>
            <person name="Nagy L.G."/>
        </authorList>
    </citation>
    <scope>NUCLEOTIDE SEQUENCE [LARGE SCALE GENOMIC DNA]</scope>
    <source>
        <strain evidence="3">C18/9</strain>
    </source>
</reference>
<dbReference type="EMBL" id="FUEG01000006">
    <property type="protein sequence ID" value="SJL06177.1"/>
    <property type="molecule type" value="Genomic_DNA"/>
</dbReference>
<feature type="compositionally biased region" description="Pro residues" evidence="1">
    <location>
        <begin position="22"/>
        <end position="32"/>
    </location>
</feature>
<feature type="compositionally biased region" description="Low complexity" evidence="1">
    <location>
        <begin position="247"/>
        <end position="257"/>
    </location>
</feature>
<dbReference type="OrthoDB" id="2537650at2759"/>
<organism evidence="2 3">
    <name type="scientific">Armillaria ostoyae</name>
    <name type="common">Armillaria root rot fungus</name>
    <dbReference type="NCBI Taxonomy" id="47428"/>
    <lineage>
        <taxon>Eukaryota</taxon>
        <taxon>Fungi</taxon>
        <taxon>Dikarya</taxon>
        <taxon>Basidiomycota</taxon>
        <taxon>Agaricomycotina</taxon>
        <taxon>Agaricomycetes</taxon>
        <taxon>Agaricomycetidae</taxon>
        <taxon>Agaricales</taxon>
        <taxon>Marasmiineae</taxon>
        <taxon>Physalacriaceae</taxon>
        <taxon>Armillaria</taxon>
    </lineage>
</organism>
<dbReference type="OMA" id="HVQMEGT"/>
<accession>A0A284RBQ8</accession>
<gene>
    <name evidence="2" type="ORF">ARMOST_09513</name>
</gene>
<feature type="compositionally biased region" description="Basic and acidic residues" evidence="1">
    <location>
        <begin position="153"/>
        <end position="170"/>
    </location>
</feature>
<name>A0A284RBQ8_ARMOS</name>
<proteinExistence type="predicted"/>
<evidence type="ECO:0000256" key="1">
    <source>
        <dbReference type="SAM" id="MobiDB-lite"/>
    </source>
</evidence>
<dbReference type="AlphaFoldDB" id="A0A284RBQ8"/>
<feature type="region of interest" description="Disordered" evidence="1">
    <location>
        <begin position="13"/>
        <end position="41"/>
    </location>
</feature>
<protein>
    <submittedName>
        <fullName evidence="2">Uncharacterized protein</fullName>
    </submittedName>
</protein>
<dbReference type="Proteomes" id="UP000219338">
    <property type="component" value="Unassembled WGS sequence"/>
</dbReference>
<feature type="region of interest" description="Disordered" evidence="1">
    <location>
        <begin position="244"/>
        <end position="265"/>
    </location>
</feature>
<sequence length="315" mass="34795">MSLMLGSWFGNPSQESNVFDDPPTPIEAPPGPVHSLTSNLPTPHDAILADLHGEYVEQSEEAAKSHYFNLPSRHTEPLRDPYDGSVVGQVVPADPLLHLDMRIPYYDPKTDELLWSHLSKVLELQSEIAALHLGMEVIGTKQGDQAKGKGRANKNDTWEGKEDKEKHDVDDPAEVGEYERVDVSSEAGEEKQNREREAEFAKLSHQFEGRKEGILEVMSKLDDLSKALTDFHALQEPKIDFPLPLNSASPADTSSSSVDKERITPTTSVSTIVPPATPTHTIPRVANLIVNTLEPDSQSHFIDSPDSLAEHYFAP</sequence>